<comment type="caution">
    <text evidence="8">The sequence shown here is derived from an EMBL/GenBank/DDBJ whole genome shotgun (WGS) entry which is preliminary data.</text>
</comment>
<dbReference type="CDD" id="cd00462">
    <property type="entry name" value="PTH"/>
    <property type="match status" value="1"/>
</dbReference>
<dbReference type="InterPro" id="IPR001328">
    <property type="entry name" value="Pept_tRNA_hydro"/>
</dbReference>
<evidence type="ECO:0000256" key="5">
    <source>
        <dbReference type="ARBA" id="ARBA00038063"/>
    </source>
</evidence>
<dbReference type="GO" id="GO:0005737">
    <property type="term" value="C:cytoplasm"/>
    <property type="evidence" value="ECO:0007669"/>
    <property type="project" value="UniProtKB-SubCell"/>
</dbReference>
<evidence type="ECO:0000313" key="8">
    <source>
        <dbReference type="EMBL" id="HIV03824.1"/>
    </source>
</evidence>
<feature type="site" description="Discriminates between blocked and unblocked aminoacyl-tRNA" evidence="7">
    <location>
        <position position="11"/>
    </location>
</feature>
<sequence>MPVSLAVGLGNPGREYAETRHNAGYRAISAWAEKLGAAFAADSARKGEFARAVFGGSVIWLAKPTTYMNDSGECVSAFARYRKIDFSEVAVVYDDITLPPGTLKFSVGGGDGGHNGIKSLIRHCGNAFMRVRIGIGPKMFREQPLADFVLGKLTPEEQALFAARTPDYIYGLELLASRGLVAAQNTLNKHTKP</sequence>
<keyword evidence="7" id="KW-0963">Cytoplasm</keyword>
<dbReference type="AlphaFoldDB" id="A0A9D1NIN4"/>
<dbReference type="NCBIfam" id="TIGR00447">
    <property type="entry name" value="pth"/>
    <property type="match status" value="1"/>
</dbReference>
<name>A0A9D1NIN4_9BACT</name>
<comment type="function">
    <text evidence="7">Hydrolyzes ribosome-free peptidyl-tRNAs (with 1 or more amino acids incorporated), which drop off the ribosome during protein synthesis, or as a result of ribosome stalling.</text>
</comment>
<reference evidence="8" key="2">
    <citation type="journal article" date="2021" name="PeerJ">
        <title>Extensive microbial diversity within the chicken gut microbiome revealed by metagenomics and culture.</title>
        <authorList>
            <person name="Gilroy R."/>
            <person name="Ravi A."/>
            <person name="Getino M."/>
            <person name="Pursley I."/>
            <person name="Horton D.L."/>
            <person name="Alikhan N.F."/>
            <person name="Baker D."/>
            <person name="Gharbi K."/>
            <person name="Hall N."/>
            <person name="Watson M."/>
            <person name="Adriaenssens E.M."/>
            <person name="Foster-Nyarko E."/>
            <person name="Jarju S."/>
            <person name="Secka A."/>
            <person name="Antonio M."/>
            <person name="Oren A."/>
            <person name="Chaudhuri R.R."/>
            <person name="La Ragione R."/>
            <person name="Hildebrand F."/>
            <person name="Pallen M.J."/>
        </authorList>
    </citation>
    <scope>NUCLEOTIDE SEQUENCE</scope>
    <source>
        <strain evidence="8">10669</strain>
    </source>
</reference>
<feature type="binding site" evidence="7">
    <location>
        <position position="67"/>
    </location>
    <ligand>
        <name>tRNA</name>
        <dbReference type="ChEBI" id="CHEBI:17843"/>
    </ligand>
</feature>
<comment type="similarity">
    <text evidence="5 7">Belongs to the PTH family.</text>
</comment>
<feature type="binding site" evidence="7">
    <location>
        <position position="16"/>
    </location>
    <ligand>
        <name>tRNA</name>
        <dbReference type="ChEBI" id="CHEBI:17843"/>
    </ligand>
</feature>
<feature type="binding site" evidence="7">
    <location>
        <position position="115"/>
    </location>
    <ligand>
        <name>tRNA</name>
        <dbReference type="ChEBI" id="CHEBI:17843"/>
    </ligand>
</feature>
<evidence type="ECO:0000256" key="7">
    <source>
        <dbReference type="HAMAP-Rule" id="MF_00083"/>
    </source>
</evidence>
<comment type="catalytic activity">
    <reaction evidence="7">
        <text>an N-acyl-L-alpha-aminoacyl-tRNA + H2O = an N-acyl-L-amino acid + a tRNA + H(+)</text>
        <dbReference type="Rhea" id="RHEA:54448"/>
        <dbReference type="Rhea" id="RHEA-COMP:10123"/>
        <dbReference type="Rhea" id="RHEA-COMP:13883"/>
        <dbReference type="ChEBI" id="CHEBI:15377"/>
        <dbReference type="ChEBI" id="CHEBI:15378"/>
        <dbReference type="ChEBI" id="CHEBI:59874"/>
        <dbReference type="ChEBI" id="CHEBI:78442"/>
        <dbReference type="ChEBI" id="CHEBI:138191"/>
        <dbReference type="EC" id="3.1.1.29"/>
    </reaction>
</comment>
<evidence type="ECO:0000256" key="6">
    <source>
        <dbReference type="ARBA" id="ARBA00050038"/>
    </source>
</evidence>
<dbReference type="PROSITE" id="PS01196">
    <property type="entry name" value="PEPT_TRNA_HYDROL_2"/>
    <property type="match status" value="1"/>
</dbReference>
<comment type="function">
    <text evidence="7">Catalyzes the release of premature peptidyl moieties from peptidyl-tRNA molecules trapped in stalled 50S ribosomal subunits, and thus maintains levels of free tRNAs and 50S ribosomes.</text>
</comment>
<dbReference type="GO" id="GO:0000049">
    <property type="term" value="F:tRNA binding"/>
    <property type="evidence" value="ECO:0007669"/>
    <property type="project" value="UniProtKB-UniRule"/>
</dbReference>
<dbReference type="InterPro" id="IPR036416">
    <property type="entry name" value="Pept_tRNA_hydro_sf"/>
</dbReference>
<dbReference type="Pfam" id="PF01195">
    <property type="entry name" value="Pept_tRNA_hydro"/>
    <property type="match status" value="1"/>
</dbReference>
<gene>
    <name evidence="7" type="primary">pth</name>
    <name evidence="8" type="ORF">IAC75_01580</name>
</gene>
<evidence type="ECO:0000256" key="3">
    <source>
        <dbReference type="ARBA" id="ARBA00022801"/>
    </source>
</evidence>
<dbReference type="GO" id="GO:0004045">
    <property type="term" value="F:peptidyl-tRNA hydrolase activity"/>
    <property type="evidence" value="ECO:0007669"/>
    <property type="project" value="UniProtKB-UniRule"/>
</dbReference>
<feature type="binding site" evidence="7">
    <location>
        <position position="69"/>
    </location>
    <ligand>
        <name>tRNA</name>
        <dbReference type="ChEBI" id="CHEBI:17843"/>
    </ligand>
</feature>
<feature type="active site" description="Proton acceptor" evidence="7">
    <location>
        <position position="21"/>
    </location>
</feature>
<dbReference type="GO" id="GO:0072344">
    <property type="term" value="P:rescue of stalled ribosome"/>
    <property type="evidence" value="ECO:0007669"/>
    <property type="project" value="UniProtKB-UniRule"/>
</dbReference>
<evidence type="ECO:0000256" key="2">
    <source>
        <dbReference type="ARBA" id="ARBA00022555"/>
    </source>
</evidence>
<accession>A0A9D1NIN4</accession>
<organism evidence="8 9">
    <name type="scientific">Candidatus Spyradosoma merdigallinarum</name>
    <dbReference type="NCBI Taxonomy" id="2840950"/>
    <lineage>
        <taxon>Bacteria</taxon>
        <taxon>Pseudomonadati</taxon>
        <taxon>Verrucomicrobiota</taxon>
        <taxon>Opitutia</taxon>
        <taxon>Opitutia incertae sedis</taxon>
        <taxon>Candidatus Spyradosoma</taxon>
    </lineage>
</organism>
<protein>
    <recommendedName>
        <fullName evidence="6 7">Peptidyl-tRNA hydrolase</fullName>
        <shortName evidence="7">Pth</shortName>
        <ecNumber evidence="1 7">3.1.1.29</ecNumber>
    </recommendedName>
</protein>
<dbReference type="PANTHER" id="PTHR17224">
    <property type="entry name" value="PEPTIDYL-TRNA HYDROLASE"/>
    <property type="match status" value="1"/>
</dbReference>
<dbReference type="Proteomes" id="UP000886812">
    <property type="component" value="Unassembled WGS sequence"/>
</dbReference>
<proteinExistence type="inferred from homology"/>
<dbReference type="PANTHER" id="PTHR17224:SF1">
    <property type="entry name" value="PEPTIDYL-TRNA HYDROLASE"/>
    <property type="match status" value="1"/>
</dbReference>
<dbReference type="InterPro" id="IPR018171">
    <property type="entry name" value="Pept_tRNA_hydro_CS"/>
</dbReference>
<reference evidence="8" key="1">
    <citation type="submission" date="2020-10" db="EMBL/GenBank/DDBJ databases">
        <authorList>
            <person name="Gilroy R."/>
        </authorList>
    </citation>
    <scope>NUCLEOTIDE SEQUENCE</scope>
    <source>
        <strain evidence="8">10669</strain>
    </source>
</reference>
<comment type="subunit">
    <text evidence="7">Monomer.</text>
</comment>
<dbReference type="HAMAP" id="MF_00083">
    <property type="entry name" value="Pept_tRNA_hydro_bact"/>
    <property type="match status" value="1"/>
</dbReference>
<keyword evidence="2 7" id="KW-0820">tRNA-binding</keyword>
<evidence type="ECO:0000313" key="9">
    <source>
        <dbReference type="Proteomes" id="UP000886812"/>
    </source>
</evidence>
<keyword evidence="4 7" id="KW-0694">RNA-binding</keyword>
<evidence type="ECO:0000256" key="4">
    <source>
        <dbReference type="ARBA" id="ARBA00022884"/>
    </source>
</evidence>
<dbReference type="EMBL" id="DVOG01000042">
    <property type="protein sequence ID" value="HIV03824.1"/>
    <property type="molecule type" value="Genomic_DNA"/>
</dbReference>
<dbReference type="Gene3D" id="3.40.50.1470">
    <property type="entry name" value="Peptidyl-tRNA hydrolase"/>
    <property type="match status" value="1"/>
</dbReference>
<dbReference type="SUPFAM" id="SSF53178">
    <property type="entry name" value="Peptidyl-tRNA hydrolase-like"/>
    <property type="match status" value="1"/>
</dbReference>
<dbReference type="GO" id="GO:0006515">
    <property type="term" value="P:protein quality control for misfolded or incompletely synthesized proteins"/>
    <property type="evidence" value="ECO:0007669"/>
    <property type="project" value="UniProtKB-UniRule"/>
</dbReference>
<comment type="subcellular location">
    <subcellularLocation>
        <location evidence="7">Cytoplasm</location>
    </subcellularLocation>
</comment>
<dbReference type="EC" id="3.1.1.29" evidence="1 7"/>
<evidence type="ECO:0000256" key="1">
    <source>
        <dbReference type="ARBA" id="ARBA00013260"/>
    </source>
</evidence>
<keyword evidence="3 7" id="KW-0378">Hydrolase</keyword>
<feature type="site" description="Stabilizes the basic form of H active site to accept a proton" evidence="7">
    <location>
        <position position="94"/>
    </location>
</feature>